<accession>A0A1B6LFG2</accession>
<feature type="coiled-coil region" evidence="4">
    <location>
        <begin position="142"/>
        <end position="243"/>
    </location>
</feature>
<reference evidence="6" key="1">
    <citation type="submission" date="2015-11" db="EMBL/GenBank/DDBJ databases">
        <title>De novo transcriptome assembly of four potential Pierce s Disease insect vectors from Arizona vineyards.</title>
        <authorList>
            <person name="Tassone E.E."/>
        </authorList>
    </citation>
    <scope>NUCLEOTIDE SEQUENCE</scope>
</reference>
<dbReference type="InterPro" id="IPR019786">
    <property type="entry name" value="Zinc_finger_PHD-type_CS"/>
</dbReference>
<evidence type="ECO:0008006" key="7">
    <source>
        <dbReference type="Google" id="ProtNLM"/>
    </source>
</evidence>
<dbReference type="EMBL" id="GEBQ01017663">
    <property type="protein sequence ID" value="JAT22314.1"/>
    <property type="molecule type" value="Transcribed_RNA"/>
</dbReference>
<evidence type="ECO:0000256" key="4">
    <source>
        <dbReference type="SAM" id="Coils"/>
    </source>
</evidence>
<evidence type="ECO:0000256" key="3">
    <source>
        <dbReference type="ARBA" id="ARBA00022833"/>
    </source>
</evidence>
<keyword evidence="4" id="KW-0175">Coiled coil</keyword>
<dbReference type="InterPro" id="IPR011011">
    <property type="entry name" value="Znf_FYVE_PHD"/>
</dbReference>
<keyword evidence="3" id="KW-0862">Zinc</keyword>
<feature type="compositionally biased region" description="Polar residues" evidence="5">
    <location>
        <begin position="74"/>
        <end position="86"/>
    </location>
</feature>
<gene>
    <name evidence="6" type="ORF">g.30511</name>
</gene>
<protein>
    <recommendedName>
        <fullName evidence="7">PHD-type domain-containing protein</fullName>
    </recommendedName>
</protein>
<evidence type="ECO:0000313" key="6">
    <source>
        <dbReference type="EMBL" id="JAT22314.1"/>
    </source>
</evidence>
<dbReference type="Gene3D" id="3.30.40.10">
    <property type="entry name" value="Zinc/RING finger domain, C3HC4 (zinc finger)"/>
    <property type="match status" value="1"/>
</dbReference>
<keyword evidence="2" id="KW-0863">Zinc-finger</keyword>
<dbReference type="GO" id="GO:0008270">
    <property type="term" value="F:zinc ion binding"/>
    <property type="evidence" value="ECO:0007669"/>
    <property type="project" value="UniProtKB-KW"/>
</dbReference>
<dbReference type="PROSITE" id="PS01359">
    <property type="entry name" value="ZF_PHD_1"/>
    <property type="match status" value="1"/>
</dbReference>
<feature type="non-terminal residue" evidence="6">
    <location>
        <position position="332"/>
    </location>
</feature>
<proteinExistence type="predicted"/>
<sequence>MPSKYPCGNCDIGVRFSGIQCTGLCKKWYHAGCQNILEKNLKKWTALEIAKWQCLKCKGSQSPLSDQKDIDPSPTKNPTTPHSTIFYSDPHRNLENLKSSPIDSKLEEVRTKVIDHGMIEDQDLETSLTLAAEAGTILLQENMELKNKIQILNSQISVHEVKALGLEAKIEDLTTLEVKHVQKIESLLKTLQDLEQQLEKCKTDKSDLQTIFEDHDLKQSELINNYIHQINEQEKIILKLKRAPEPCCTQDLKSFMDTETQTTGIPLTNSTLLLDLALIKKKQDLMEQYIMELKNKVDSPSTTLEPDVMEKRQDNNILENKIVPAKRKIHKS</sequence>
<evidence type="ECO:0000256" key="1">
    <source>
        <dbReference type="ARBA" id="ARBA00022723"/>
    </source>
</evidence>
<name>A0A1B6LFG2_9HEMI</name>
<feature type="region of interest" description="Disordered" evidence="5">
    <location>
        <begin position="59"/>
        <end position="90"/>
    </location>
</feature>
<organism evidence="6">
    <name type="scientific">Graphocephala atropunctata</name>
    <dbReference type="NCBI Taxonomy" id="36148"/>
    <lineage>
        <taxon>Eukaryota</taxon>
        <taxon>Metazoa</taxon>
        <taxon>Ecdysozoa</taxon>
        <taxon>Arthropoda</taxon>
        <taxon>Hexapoda</taxon>
        <taxon>Insecta</taxon>
        <taxon>Pterygota</taxon>
        <taxon>Neoptera</taxon>
        <taxon>Paraneoptera</taxon>
        <taxon>Hemiptera</taxon>
        <taxon>Auchenorrhyncha</taxon>
        <taxon>Membracoidea</taxon>
        <taxon>Cicadellidae</taxon>
        <taxon>Cicadellinae</taxon>
        <taxon>Cicadellini</taxon>
        <taxon>Graphocephala</taxon>
    </lineage>
</organism>
<dbReference type="SUPFAM" id="SSF57903">
    <property type="entry name" value="FYVE/PHD zinc finger"/>
    <property type="match status" value="1"/>
</dbReference>
<dbReference type="AlphaFoldDB" id="A0A1B6LFG2"/>
<evidence type="ECO:0000256" key="5">
    <source>
        <dbReference type="SAM" id="MobiDB-lite"/>
    </source>
</evidence>
<keyword evidence="1" id="KW-0479">Metal-binding</keyword>
<dbReference type="InterPro" id="IPR013083">
    <property type="entry name" value="Znf_RING/FYVE/PHD"/>
</dbReference>
<evidence type="ECO:0000256" key="2">
    <source>
        <dbReference type="ARBA" id="ARBA00022771"/>
    </source>
</evidence>